<protein>
    <submittedName>
        <fullName evidence="1">Uncharacterized protein</fullName>
    </submittedName>
</protein>
<keyword evidence="2" id="KW-1185">Reference proteome</keyword>
<dbReference type="Proteomes" id="UP000070284">
    <property type="component" value="Unassembled WGS sequence"/>
</dbReference>
<sequence length="62" mass="7291">MVKPSNQKDANPLIQPSRGFNPSLREFQNWRGYREKRIDLKIWFFILICEEEDVFGGFSGGK</sequence>
<dbReference type="EMBL" id="LHXO01000100">
    <property type="protein sequence ID" value="KXA93737.1"/>
    <property type="molecule type" value="Genomic_DNA"/>
</dbReference>
<organism evidence="1 2">
    <name type="scientific">candidate division MSBL1 archaeon SCGC-AAA259E19</name>
    <dbReference type="NCBI Taxonomy" id="1698264"/>
    <lineage>
        <taxon>Archaea</taxon>
        <taxon>Methanobacteriati</taxon>
        <taxon>Methanobacteriota</taxon>
        <taxon>candidate division MSBL1</taxon>
    </lineage>
</organism>
<comment type="caution">
    <text evidence="1">The sequence shown here is derived from an EMBL/GenBank/DDBJ whole genome shotgun (WGS) entry which is preliminary data.</text>
</comment>
<gene>
    <name evidence="1" type="ORF">AKJ65_06025</name>
</gene>
<dbReference type="AlphaFoldDB" id="A0A133UHV6"/>
<proteinExistence type="predicted"/>
<name>A0A133UHV6_9EURY</name>
<evidence type="ECO:0000313" key="2">
    <source>
        <dbReference type="Proteomes" id="UP000070284"/>
    </source>
</evidence>
<accession>A0A133UHV6</accession>
<evidence type="ECO:0000313" key="1">
    <source>
        <dbReference type="EMBL" id="KXA93737.1"/>
    </source>
</evidence>
<reference evidence="1 2" key="1">
    <citation type="journal article" date="2016" name="Sci. Rep.">
        <title>Metabolic traits of an uncultured archaeal lineage -MSBL1- from brine pools of the Red Sea.</title>
        <authorList>
            <person name="Mwirichia R."/>
            <person name="Alam I."/>
            <person name="Rashid M."/>
            <person name="Vinu M."/>
            <person name="Ba-Alawi W."/>
            <person name="Anthony Kamau A."/>
            <person name="Kamanda Ngugi D."/>
            <person name="Goker M."/>
            <person name="Klenk H.P."/>
            <person name="Bajic V."/>
            <person name="Stingl U."/>
        </authorList>
    </citation>
    <scope>NUCLEOTIDE SEQUENCE [LARGE SCALE GENOMIC DNA]</scope>
    <source>
        <strain evidence="1">SCGC-AAA259E19</strain>
    </source>
</reference>